<feature type="compositionally biased region" description="Basic and acidic residues" evidence="7">
    <location>
        <begin position="570"/>
        <end position="596"/>
    </location>
</feature>
<dbReference type="Proteomes" id="UP000008370">
    <property type="component" value="Unassembled WGS sequence"/>
</dbReference>
<dbReference type="PANTHER" id="PTHR22762">
    <property type="entry name" value="ALPHA-GLUCOSIDASE"/>
    <property type="match status" value="1"/>
</dbReference>
<dbReference type="CDD" id="cd06602">
    <property type="entry name" value="GH31_MGAM_SI_GAA"/>
    <property type="match status" value="1"/>
</dbReference>
<keyword evidence="5 6" id="KW-0326">Glycosidase</keyword>
<evidence type="ECO:0000256" key="4">
    <source>
        <dbReference type="ARBA" id="ARBA00023180"/>
    </source>
</evidence>
<dbReference type="InterPro" id="IPR011013">
    <property type="entry name" value="Gal_mutarotase_sf_dom"/>
</dbReference>
<evidence type="ECO:0000256" key="7">
    <source>
        <dbReference type="SAM" id="MobiDB-lite"/>
    </source>
</evidence>
<evidence type="ECO:0000259" key="9">
    <source>
        <dbReference type="Pfam" id="PF01055"/>
    </source>
</evidence>
<keyword evidence="2 8" id="KW-0732">Signal</keyword>
<dbReference type="InterPro" id="IPR017853">
    <property type="entry name" value="GH"/>
</dbReference>
<protein>
    <submittedName>
        <fullName evidence="11">Glycoside hydrolase family 31 protein</fullName>
    </submittedName>
</protein>
<keyword evidence="12" id="KW-1185">Reference proteome</keyword>
<dbReference type="GO" id="GO:0004553">
    <property type="term" value="F:hydrolase activity, hydrolyzing O-glycosyl compounds"/>
    <property type="evidence" value="ECO:0007669"/>
    <property type="project" value="InterPro"/>
</dbReference>
<dbReference type="EMBL" id="JH930468">
    <property type="protein sequence ID" value="EKM60257.1"/>
    <property type="molecule type" value="Genomic_DNA"/>
</dbReference>
<comment type="similarity">
    <text evidence="1 6">Belongs to the glycosyl hydrolase 31 family.</text>
</comment>
<dbReference type="STRING" id="650164.K5XBC0"/>
<feature type="domain" description="Glycoside hydrolase family 31 TIM barrel" evidence="9">
    <location>
        <begin position="338"/>
        <end position="771"/>
    </location>
</feature>
<dbReference type="InterPro" id="IPR013780">
    <property type="entry name" value="Glyco_hydro_b"/>
</dbReference>
<dbReference type="Gene3D" id="2.60.40.1180">
    <property type="entry name" value="Golgi alpha-mannosidase II"/>
    <property type="match status" value="2"/>
</dbReference>
<dbReference type="InterPro" id="IPR030459">
    <property type="entry name" value="Glyco_hydro_31_CS"/>
</dbReference>
<dbReference type="RefSeq" id="XP_007389728.1">
    <property type="nucleotide sequence ID" value="XM_007389666.1"/>
</dbReference>
<dbReference type="KEGG" id="pco:PHACADRAFT_246124"/>
<dbReference type="InParanoid" id="K5XBC0"/>
<evidence type="ECO:0000256" key="6">
    <source>
        <dbReference type="RuleBase" id="RU361185"/>
    </source>
</evidence>
<dbReference type="Pfam" id="PF21365">
    <property type="entry name" value="Glyco_hydro_31_3rd"/>
    <property type="match status" value="1"/>
</dbReference>
<dbReference type="OrthoDB" id="5839090at2759"/>
<keyword evidence="3 6" id="KW-0378">Hydrolase</keyword>
<evidence type="ECO:0000256" key="1">
    <source>
        <dbReference type="ARBA" id="ARBA00007806"/>
    </source>
</evidence>
<dbReference type="PANTHER" id="PTHR22762:SF133">
    <property type="entry name" value="P-TYPE DOMAIN-CONTAINING PROTEIN"/>
    <property type="match status" value="1"/>
</dbReference>
<dbReference type="InterPro" id="IPR030458">
    <property type="entry name" value="Glyco_hydro_31_AS"/>
</dbReference>
<dbReference type="SUPFAM" id="SSF51445">
    <property type="entry name" value="(Trans)glycosidases"/>
    <property type="match status" value="1"/>
</dbReference>
<proteinExistence type="inferred from homology"/>
<dbReference type="HOGENOM" id="CLU_000631_11_0_1"/>
<dbReference type="Pfam" id="PF01055">
    <property type="entry name" value="Glyco_hydro_31_2nd"/>
    <property type="match status" value="1"/>
</dbReference>
<dbReference type="SUPFAM" id="SSF51011">
    <property type="entry name" value="Glycosyl hydrolase domain"/>
    <property type="match status" value="1"/>
</dbReference>
<dbReference type="SUPFAM" id="SSF74650">
    <property type="entry name" value="Galactose mutarotase-like"/>
    <property type="match status" value="1"/>
</dbReference>
<dbReference type="GO" id="GO:0005975">
    <property type="term" value="P:carbohydrate metabolic process"/>
    <property type="evidence" value="ECO:0007669"/>
    <property type="project" value="InterPro"/>
</dbReference>
<evidence type="ECO:0000313" key="12">
    <source>
        <dbReference type="Proteomes" id="UP000008370"/>
    </source>
</evidence>
<evidence type="ECO:0000313" key="11">
    <source>
        <dbReference type="EMBL" id="EKM60257.1"/>
    </source>
</evidence>
<dbReference type="Gene3D" id="2.60.40.1760">
    <property type="entry name" value="glycosyl hydrolase (family 31)"/>
    <property type="match status" value="1"/>
</dbReference>
<dbReference type="AlphaFoldDB" id="K5XBC0"/>
<dbReference type="PROSITE" id="PS00129">
    <property type="entry name" value="GLYCOSYL_HYDROL_F31_1"/>
    <property type="match status" value="1"/>
</dbReference>
<feature type="signal peptide" evidence="8">
    <location>
        <begin position="1"/>
        <end position="25"/>
    </location>
</feature>
<dbReference type="GO" id="GO:0030246">
    <property type="term" value="F:carbohydrate binding"/>
    <property type="evidence" value="ECO:0007669"/>
    <property type="project" value="InterPro"/>
</dbReference>
<feature type="domain" description="Glycosyl hydrolase family 31 C-terminal" evidence="10">
    <location>
        <begin position="779"/>
        <end position="870"/>
    </location>
</feature>
<evidence type="ECO:0000256" key="5">
    <source>
        <dbReference type="ARBA" id="ARBA00023295"/>
    </source>
</evidence>
<accession>K5XBC0</accession>
<dbReference type="FunCoup" id="K5XBC0">
    <property type="interactions" value="49"/>
</dbReference>
<reference evidence="11 12" key="1">
    <citation type="journal article" date="2012" name="BMC Genomics">
        <title>Comparative genomics of the white-rot fungi, Phanerochaete carnosa and P. chrysosporium, to elucidate the genetic basis of the distinct wood types they colonize.</title>
        <authorList>
            <person name="Suzuki H."/>
            <person name="MacDonald J."/>
            <person name="Syed K."/>
            <person name="Salamov A."/>
            <person name="Hori C."/>
            <person name="Aerts A."/>
            <person name="Henrissat B."/>
            <person name="Wiebenga A."/>
            <person name="vanKuyk P.A."/>
            <person name="Barry K."/>
            <person name="Lindquist E."/>
            <person name="LaButti K."/>
            <person name="Lapidus A."/>
            <person name="Lucas S."/>
            <person name="Coutinho P."/>
            <person name="Gong Y."/>
            <person name="Samejima M."/>
            <person name="Mahadevan R."/>
            <person name="Abou-Zaid M."/>
            <person name="de Vries R.P."/>
            <person name="Igarashi K."/>
            <person name="Yadav J.S."/>
            <person name="Grigoriev I.V."/>
            <person name="Master E.R."/>
        </authorList>
    </citation>
    <scope>NUCLEOTIDE SEQUENCE [LARGE SCALE GENOMIC DNA]</scope>
    <source>
        <strain evidence="11 12">HHB-10118-sp</strain>
    </source>
</reference>
<dbReference type="InterPro" id="IPR048395">
    <property type="entry name" value="Glyco_hydro_31_C"/>
</dbReference>
<keyword evidence="4" id="KW-0325">Glycoprotein</keyword>
<name>K5XBC0_PHACS</name>
<feature type="chain" id="PRO_5003891204" evidence="8">
    <location>
        <begin position="26"/>
        <end position="995"/>
    </location>
</feature>
<dbReference type="PROSITE" id="PS00707">
    <property type="entry name" value="GLYCOSYL_HYDROL_F31_2"/>
    <property type="match status" value="1"/>
</dbReference>
<feature type="region of interest" description="Disordered" evidence="7">
    <location>
        <begin position="568"/>
        <end position="603"/>
    </location>
</feature>
<dbReference type="InterPro" id="IPR000322">
    <property type="entry name" value="Glyco_hydro_31_TIM"/>
</dbReference>
<evidence type="ECO:0000256" key="3">
    <source>
        <dbReference type="ARBA" id="ARBA00022801"/>
    </source>
</evidence>
<evidence type="ECO:0000256" key="8">
    <source>
        <dbReference type="SAM" id="SignalP"/>
    </source>
</evidence>
<gene>
    <name evidence="11" type="ORF">PHACADRAFT_246124</name>
</gene>
<dbReference type="GeneID" id="18913733"/>
<sequence length="995" mass="110800">MVFAFSMMSAFFAGLLLLTVPDLRAFGKPMFDIIREAAQKQFAVEQDVLSYNVSTCPGYELRSLQETRNGLNARLSLAGNACNAYGLDISDLTLEVNYDSDTRLHVNIYDTARTQFTVPESVLTLPAPDGTIHKDSSDLVFHHDTSPFAFWITRRSEPDAMPLFDTRISSLPKTPIPPVLHENATFYDHSSALDGFPLVFEDQYLQLASALPKGTNIYGLGEVLASSGFRRDIGETGEGTVQAMWARDVADAIDENVYGAHNVYLEHRFDPATQRAQTHGVFLYSPAGGDVLLLTPKNSDVSLVEYRMIGGTLDFYFFSGPTPQRAIEQHGELIGFPTWQPAWGFGFHLCKWGYGSVEGTRYAVDQMLAADIPMETIWNDIDLYHAYRDFTLDPVSFPGEDMRAFIRELASRNQHYVPIVDAAVPKEVNDTDVYDPYRRGVELDVFMKNLNGTEYVGQVWPGYTVFPDWFAEHAQQYWTEALQNWSALGVEFSGIWLDMNEASSFCDGSCGTTADLSNTTVPFILPGLPGNEITAYPEGYDSTIWGPSGNITIDGALTYGGGYGGGPIQTDKRGRAGWDTSSKRGKDGHSIKDRDLNTPPYAIHHGNGRLSDHALSMNATHAGGLVEHDTHNLWGMMEERATHVALEAVHPGKRPFLIARSTFPGAGRWTGHWLGDNFSKWTYMYLSIQGVLQFQIFQVPFTGADTCGFNGNTDEELCNRWMQLGAFSPFYRNHNVLGAIPQEPYVWDSVAEASRQAIYMRYSLLPYWYTLFANSSQFGSPPVRALFWEFPDEPELFGIDKQFMVGHDLLVTPVLMPNVSTVGGWFPGRGTVTWRDFYTHEVQGTNPGRNTTVDAPLGKIPVHIREGAAILMHPSPKYTIEETMTAPYGLLVSQAADGYAFGHAYIDDGESVQPTPHRNVEFRVSTGRIDISSAGEYSVQPQLESLTVLGTARPNGAVRVRGREVYDWDYAEAQQRLLVSGLQIDLNVDTTIEWE</sequence>
<dbReference type="CDD" id="cd14752">
    <property type="entry name" value="GH31_N"/>
    <property type="match status" value="1"/>
</dbReference>
<dbReference type="Gene3D" id="3.20.20.80">
    <property type="entry name" value="Glycosidases"/>
    <property type="match status" value="2"/>
</dbReference>
<evidence type="ECO:0000259" key="10">
    <source>
        <dbReference type="Pfam" id="PF21365"/>
    </source>
</evidence>
<organism evidence="11 12">
    <name type="scientific">Phanerochaete carnosa (strain HHB-10118-sp)</name>
    <name type="common">White-rot fungus</name>
    <name type="synonym">Peniophora carnosa</name>
    <dbReference type="NCBI Taxonomy" id="650164"/>
    <lineage>
        <taxon>Eukaryota</taxon>
        <taxon>Fungi</taxon>
        <taxon>Dikarya</taxon>
        <taxon>Basidiomycota</taxon>
        <taxon>Agaricomycotina</taxon>
        <taxon>Agaricomycetes</taxon>
        <taxon>Polyporales</taxon>
        <taxon>Phanerochaetaceae</taxon>
        <taxon>Phanerochaete</taxon>
    </lineage>
</organism>
<evidence type="ECO:0000256" key="2">
    <source>
        <dbReference type="ARBA" id="ARBA00022729"/>
    </source>
</evidence>